<feature type="compositionally biased region" description="Low complexity" evidence="1">
    <location>
        <begin position="91"/>
        <end position="132"/>
    </location>
</feature>
<feature type="compositionally biased region" description="Low complexity" evidence="1">
    <location>
        <begin position="140"/>
        <end position="150"/>
    </location>
</feature>
<dbReference type="Proteomes" id="UP000217199">
    <property type="component" value="Unassembled WGS sequence"/>
</dbReference>
<dbReference type="PRINTS" id="PR00837">
    <property type="entry name" value="V5TPXLIKE"/>
</dbReference>
<dbReference type="InterPro" id="IPR035940">
    <property type="entry name" value="CAP_sf"/>
</dbReference>
<dbReference type="GO" id="GO:0005576">
    <property type="term" value="C:extracellular region"/>
    <property type="evidence" value="ECO:0007669"/>
    <property type="project" value="InterPro"/>
</dbReference>
<proteinExistence type="predicted"/>
<dbReference type="Pfam" id="PF00188">
    <property type="entry name" value="CAP"/>
    <property type="match status" value="1"/>
</dbReference>
<dbReference type="InterPro" id="IPR014044">
    <property type="entry name" value="CAP_dom"/>
</dbReference>
<dbReference type="PROSITE" id="PS01010">
    <property type="entry name" value="CRISP_2"/>
    <property type="match status" value="1"/>
</dbReference>
<evidence type="ECO:0000313" key="4">
    <source>
        <dbReference type="Proteomes" id="UP000217199"/>
    </source>
</evidence>
<dbReference type="EMBL" id="NBII01000003">
    <property type="protein sequence ID" value="PAV21161.1"/>
    <property type="molecule type" value="Genomic_DNA"/>
</dbReference>
<comment type="caution">
    <text evidence="3">The sequence shown here is derived from an EMBL/GenBank/DDBJ whole genome shotgun (WGS) entry which is preliminary data.</text>
</comment>
<reference evidence="3 4" key="1">
    <citation type="journal article" date="2017" name="Mol. Ecol.">
        <title>Comparative and population genomic landscape of Phellinus noxius: A hypervariable fungus causing root rot in trees.</title>
        <authorList>
            <person name="Chung C.L."/>
            <person name="Lee T.J."/>
            <person name="Akiba M."/>
            <person name="Lee H.H."/>
            <person name="Kuo T.H."/>
            <person name="Liu D."/>
            <person name="Ke H.M."/>
            <person name="Yokoi T."/>
            <person name="Roa M.B."/>
            <person name="Lu M.J."/>
            <person name="Chang Y.Y."/>
            <person name="Ann P.J."/>
            <person name="Tsai J.N."/>
            <person name="Chen C.Y."/>
            <person name="Tzean S.S."/>
            <person name="Ota Y."/>
            <person name="Hattori T."/>
            <person name="Sahashi N."/>
            <person name="Liou R.F."/>
            <person name="Kikuchi T."/>
            <person name="Tsai I.J."/>
        </authorList>
    </citation>
    <scope>NUCLEOTIDE SEQUENCE [LARGE SCALE GENOMIC DNA]</scope>
    <source>
        <strain evidence="3 4">FFPRI411160</strain>
    </source>
</reference>
<dbReference type="STRING" id="2282107.A0A286UNI3"/>
<dbReference type="SMART" id="SM00198">
    <property type="entry name" value="SCP"/>
    <property type="match status" value="1"/>
</dbReference>
<protein>
    <submittedName>
        <fullName evidence="3">PR-1</fullName>
    </submittedName>
</protein>
<feature type="region of interest" description="Disordered" evidence="1">
    <location>
        <begin position="15"/>
        <end position="185"/>
    </location>
</feature>
<dbReference type="OrthoDB" id="337038at2759"/>
<organism evidence="3 4">
    <name type="scientific">Pyrrhoderma noxium</name>
    <dbReference type="NCBI Taxonomy" id="2282107"/>
    <lineage>
        <taxon>Eukaryota</taxon>
        <taxon>Fungi</taxon>
        <taxon>Dikarya</taxon>
        <taxon>Basidiomycota</taxon>
        <taxon>Agaricomycotina</taxon>
        <taxon>Agaricomycetes</taxon>
        <taxon>Hymenochaetales</taxon>
        <taxon>Hymenochaetaceae</taxon>
        <taxon>Pyrrhoderma</taxon>
    </lineage>
</organism>
<dbReference type="PANTHER" id="PTHR10334">
    <property type="entry name" value="CYSTEINE-RICH SECRETORY PROTEIN-RELATED"/>
    <property type="match status" value="1"/>
</dbReference>
<feature type="domain" description="SCP" evidence="2">
    <location>
        <begin position="195"/>
        <end position="322"/>
    </location>
</feature>
<sequence length="330" mass="33927">MSILGVLAVSVIAAPQARDSASGEASSALSSQPPSSSDASQGGVSTEPSSTISTEVSSQLSSLTSFSDASQGGFSTSPSSVFSTEVPPLTATSEASQDSTSDSQSSDISSETPSQSLPLTSLSSSDISQGGIPTPPPPSVSTDDSSIVPSQGEESTALSSSVPTDVTSQSIPLTSSAGGPFSTPAMIKKRATSPADIKAYLDSHNSVRAKHGAKPLTWSDNLASVAQNWANRCVFKHSGSKYGENLAAGSGDFSIPAAIKLWADEASSYDPKHPQYSHFTQVVWKSTKQVGCARATCNNLFQGWGPAQFYVCNYDPAGNVIGQFGDNVQP</sequence>
<dbReference type="InterPro" id="IPR018244">
    <property type="entry name" value="Allrgn_V5/Tpx1_CS"/>
</dbReference>
<feature type="compositionally biased region" description="Low complexity" evidence="1">
    <location>
        <begin position="20"/>
        <end position="70"/>
    </location>
</feature>
<dbReference type="AlphaFoldDB" id="A0A286UNI3"/>
<evidence type="ECO:0000256" key="1">
    <source>
        <dbReference type="SAM" id="MobiDB-lite"/>
    </source>
</evidence>
<evidence type="ECO:0000259" key="2">
    <source>
        <dbReference type="SMART" id="SM00198"/>
    </source>
</evidence>
<dbReference type="InterPro" id="IPR001283">
    <property type="entry name" value="CRISP-related"/>
</dbReference>
<name>A0A286UNI3_9AGAM</name>
<gene>
    <name evidence="3" type="ORF">PNOK_0378800</name>
</gene>
<dbReference type="SUPFAM" id="SSF55797">
    <property type="entry name" value="PR-1-like"/>
    <property type="match status" value="1"/>
</dbReference>
<feature type="compositionally biased region" description="Polar residues" evidence="1">
    <location>
        <begin position="72"/>
        <end position="83"/>
    </location>
</feature>
<dbReference type="Gene3D" id="3.40.33.10">
    <property type="entry name" value="CAP"/>
    <property type="match status" value="1"/>
</dbReference>
<accession>A0A286UNI3</accession>
<keyword evidence="4" id="KW-1185">Reference proteome</keyword>
<feature type="compositionally biased region" description="Polar residues" evidence="1">
    <location>
        <begin position="152"/>
        <end position="177"/>
    </location>
</feature>
<dbReference type="InParanoid" id="A0A286UNI3"/>
<evidence type="ECO:0000313" key="3">
    <source>
        <dbReference type="EMBL" id="PAV21161.1"/>
    </source>
</evidence>